<dbReference type="AlphaFoldDB" id="A0A139BTZ5"/>
<evidence type="ECO:0000313" key="3">
    <source>
        <dbReference type="EMBL" id="KXS32440.1"/>
    </source>
</evidence>
<organism evidence="3 4">
    <name type="scientific">Candidatus Gallionella acididurans</name>
    <dbReference type="NCBI Taxonomy" id="1796491"/>
    <lineage>
        <taxon>Bacteria</taxon>
        <taxon>Pseudomonadati</taxon>
        <taxon>Pseudomonadota</taxon>
        <taxon>Betaproteobacteria</taxon>
        <taxon>Nitrosomonadales</taxon>
        <taxon>Gallionellaceae</taxon>
        <taxon>Gallionella</taxon>
    </lineage>
</organism>
<accession>A0A139BTZ5</accession>
<dbReference type="InterPro" id="IPR011006">
    <property type="entry name" value="CheY-like_superfamily"/>
</dbReference>
<reference evidence="3 4" key="1">
    <citation type="submission" date="2016-02" db="EMBL/GenBank/DDBJ databases">
        <authorList>
            <person name="Wen L."/>
            <person name="He K."/>
            <person name="Yang H."/>
        </authorList>
    </citation>
    <scope>NUCLEOTIDE SEQUENCE [LARGE SCALE GENOMIC DNA]</scope>
    <source>
        <strain evidence="3">ShG14-8</strain>
    </source>
</reference>
<protein>
    <submittedName>
        <fullName evidence="3">Response regulator receiver protein</fullName>
    </submittedName>
</protein>
<dbReference type="GO" id="GO:0000160">
    <property type="term" value="P:phosphorelay signal transduction system"/>
    <property type="evidence" value="ECO:0007669"/>
    <property type="project" value="InterPro"/>
</dbReference>
<dbReference type="SMART" id="SM00448">
    <property type="entry name" value="REC"/>
    <property type="match status" value="1"/>
</dbReference>
<dbReference type="Gene3D" id="3.40.50.2300">
    <property type="match status" value="1"/>
</dbReference>
<dbReference type="InterPro" id="IPR001789">
    <property type="entry name" value="Sig_transdc_resp-reg_receiver"/>
</dbReference>
<evidence type="ECO:0000259" key="2">
    <source>
        <dbReference type="PROSITE" id="PS50110"/>
    </source>
</evidence>
<dbReference type="PANTHER" id="PTHR44520">
    <property type="entry name" value="RESPONSE REGULATOR RCP1-RELATED"/>
    <property type="match status" value="1"/>
</dbReference>
<dbReference type="SUPFAM" id="SSF52172">
    <property type="entry name" value="CheY-like"/>
    <property type="match status" value="1"/>
</dbReference>
<dbReference type="Pfam" id="PF00072">
    <property type="entry name" value="Response_reg"/>
    <property type="match status" value="1"/>
</dbReference>
<dbReference type="PANTHER" id="PTHR44520:SF1">
    <property type="entry name" value="TWO-COMPONENT SYSTEM REGULATORY PROTEIN"/>
    <property type="match status" value="1"/>
</dbReference>
<proteinExistence type="predicted"/>
<gene>
    <name evidence="3" type="ORF">AWT59_1420</name>
</gene>
<evidence type="ECO:0000256" key="1">
    <source>
        <dbReference type="PROSITE-ProRule" id="PRU00169"/>
    </source>
</evidence>
<dbReference type="PROSITE" id="PS50110">
    <property type="entry name" value="RESPONSE_REGULATORY"/>
    <property type="match status" value="1"/>
</dbReference>
<feature type="domain" description="Response regulatory" evidence="2">
    <location>
        <begin position="1"/>
        <end position="122"/>
    </location>
</feature>
<name>A0A139BTZ5_9PROT</name>
<keyword evidence="1" id="KW-0597">Phosphoprotein</keyword>
<evidence type="ECO:0000313" key="4">
    <source>
        <dbReference type="Proteomes" id="UP000070578"/>
    </source>
</evidence>
<reference evidence="3 4" key="2">
    <citation type="submission" date="2016-03" db="EMBL/GenBank/DDBJ databases">
        <title>New uncultured bacterium of the family Gallionellaceae from acid mine drainage: description and reconstruction of genome based on metagenomic analysis of microbial community.</title>
        <authorList>
            <person name="Kadnikov V."/>
            <person name="Ivasenko D."/>
            <person name="Beletsky A."/>
            <person name="Mardanov A."/>
            <person name="Danilova E."/>
            <person name="Pimenov N."/>
            <person name="Karnachuk O."/>
            <person name="Ravin N."/>
        </authorList>
    </citation>
    <scope>NUCLEOTIDE SEQUENCE [LARGE SCALE GENOMIC DNA]</scope>
    <source>
        <strain evidence="3">ShG14-8</strain>
    </source>
</reference>
<dbReference type="Proteomes" id="UP000070578">
    <property type="component" value="Unassembled WGS sequence"/>
</dbReference>
<feature type="modified residue" description="4-aspartylphosphate" evidence="1">
    <location>
        <position position="55"/>
    </location>
</feature>
<dbReference type="EMBL" id="LSLI01000029">
    <property type="protein sequence ID" value="KXS32440.1"/>
    <property type="molecule type" value="Genomic_DNA"/>
</dbReference>
<comment type="caution">
    <text evidence="3">The sequence shown here is derived from an EMBL/GenBank/DDBJ whole genome shotgun (WGS) entry which is preliminary data.</text>
</comment>
<dbReference type="InterPro" id="IPR052893">
    <property type="entry name" value="TCS_response_regulator"/>
</dbReference>
<sequence length="131" mass="14566">MLVNDDLFEIDLARRAAESSAGISLTVVEGCDAALNWFGAGAVKTEQMPHLILLDLQLPKLDGLAALRSMRTHAATCNIPIVVFSAQYTHEDVLLSYRAGANSFVAKPADLEQFTEFFREHLEHWMPHCRP</sequence>